<dbReference type="GO" id="GO:0005634">
    <property type="term" value="C:nucleus"/>
    <property type="evidence" value="ECO:0007669"/>
    <property type="project" value="UniProtKB-SubCell"/>
</dbReference>
<dbReference type="RefSeq" id="XP_067543627.1">
    <property type="nucleotide sequence ID" value="XM_067688439.1"/>
</dbReference>
<keyword evidence="9 10" id="KW-0137">Centromere</keyword>
<dbReference type="OrthoDB" id="7459479at2759"/>
<dbReference type="Pfam" id="PF03801">
    <property type="entry name" value="Ndc80_HEC"/>
    <property type="match status" value="1"/>
</dbReference>
<accession>A0A177ECJ6</accession>
<comment type="subcellular location">
    <subcellularLocation>
        <location evidence="10">Chromosome</location>
        <location evidence="10">Centromere</location>
        <location evidence="10">Kinetochore</location>
    </subcellularLocation>
    <subcellularLocation>
        <location evidence="10">Nucleus</location>
    </subcellularLocation>
</comment>
<feature type="coiled-coil region" evidence="11">
    <location>
        <begin position="388"/>
        <end position="415"/>
    </location>
</feature>
<evidence type="ECO:0000256" key="10">
    <source>
        <dbReference type="RuleBase" id="RU368072"/>
    </source>
</evidence>
<protein>
    <recommendedName>
        <fullName evidence="10">Kinetochore protein NDC80</fullName>
    </recommendedName>
</protein>
<dbReference type="InterPro" id="IPR055260">
    <property type="entry name" value="Ndc80_CH"/>
</dbReference>
<dbReference type="InterPro" id="IPR005550">
    <property type="entry name" value="Kinetochore_Ndc80"/>
</dbReference>
<keyword evidence="5 10" id="KW-0995">Kinetochore</keyword>
<sequence length="539" mass="61612">MRRATMAGAPSKHSISFDTGRATFTEDPRRKQRNVRDKQYQTEAAHGIVDFLAGKEYDMPVSIGVLLNPSLKEFQRIFKFIQQFIDTTSDFSRKFEEEVIIFLKGIKYPYASEINRSQLVAITPHTWPVLLSMLAWLVALVQTLEGRAMLCQETGVDEESRKIFYQYLYSEYSAYMEGRDSASTGGQQVEKAISEINQERLKAASEIKQSLEALKKEISALNDGAKEIQQLEEKKYQVQNDLEKLESLRKLNENKHAKYRKALEEAQQVLSKIVNEASSTQKARNDLEDEIKMQTIKPEDLEEMIEERDALIKALDETKRAKTTLLKEIEELNKKLRALVEEAERYLFDLTSMPSGLEICLKVEKTRVFTDLGECSEYEVTGNIEAEHQRAKEVLEQLTKTLTSLEERLEEETEKHTGHLEAQKALGEEIRQKEERIKVHAQVYVEKKEASEEEYRRAVGRVDKAETELLKILAEGDNGLFQCEQNLERLKIKKGRAASQIAAEEAEIQRVAALVAANLQGLQERTAEAYTALGLPNPQ</sequence>
<dbReference type="PANTHER" id="PTHR10643:SF2">
    <property type="entry name" value="KINETOCHORE PROTEIN NDC80 HOMOLOG"/>
    <property type="match status" value="1"/>
</dbReference>
<dbReference type="GO" id="GO:0051315">
    <property type="term" value="P:attachment of mitotic spindle microtubules to kinetochore"/>
    <property type="evidence" value="ECO:0007669"/>
    <property type="project" value="UniProtKB-UniRule"/>
</dbReference>
<feature type="domain" description="Kinetochore protein Ndc80 CH" evidence="13">
    <location>
        <begin position="3"/>
        <end position="145"/>
    </location>
</feature>
<keyword evidence="3 10" id="KW-0132">Cell division</keyword>
<keyword evidence="15" id="KW-1185">Reference proteome</keyword>
<evidence type="ECO:0000256" key="7">
    <source>
        <dbReference type="ARBA" id="ARBA00023242"/>
    </source>
</evidence>
<evidence type="ECO:0000256" key="12">
    <source>
        <dbReference type="SAM" id="MobiDB-lite"/>
    </source>
</evidence>
<keyword evidence="7 10" id="KW-0539">Nucleus</keyword>
<evidence type="ECO:0000256" key="11">
    <source>
        <dbReference type="SAM" id="Coils"/>
    </source>
</evidence>
<evidence type="ECO:0000256" key="9">
    <source>
        <dbReference type="ARBA" id="ARBA00023328"/>
    </source>
</evidence>
<dbReference type="InterPro" id="IPR038273">
    <property type="entry name" value="Ndc80_sf"/>
</dbReference>
<dbReference type="GeneID" id="93647371"/>
<dbReference type="Proteomes" id="UP000185944">
    <property type="component" value="Unassembled WGS sequence"/>
</dbReference>
<reference evidence="14 15" key="1">
    <citation type="submission" date="2016-02" db="EMBL/GenBank/DDBJ databases">
        <title>Discovery of a natural microsporidian pathogen with a broad tissue tropism in Caenorhabditis elegans.</title>
        <authorList>
            <person name="Luallen R.J."/>
            <person name="Reinke A.W."/>
            <person name="Tong L."/>
            <person name="Botts M.R."/>
            <person name="Felix M.-A."/>
            <person name="Troemel E.R."/>
        </authorList>
    </citation>
    <scope>NUCLEOTIDE SEQUENCE [LARGE SCALE GENOMIC DNA]</scope>
    <source>
        <strain evidence="14 15">JUm2807</strain>
    </source>
</reference>
<dbReference type="STRING" id="1805483.A0A177ECJ6"/>
<organism evidence="14 15">
    <name type="scientific">Nematocida displodere</name>
    <dbReference type="NCBI Taxonomy" id="1805483"/>
    <lineage>
        <taxon>Eukaryota</taxon>
        <taxon>Fungi</taxon>
        <taxon>Fungi incertae sedis</taxon>
        <taxon>Microsporidia</taxon>
        <taxon>Nematocida</taxon>
    </lineage>
</organism>
<evidence type="ECO:0000256" key="6">
    <source>
        <dbReference type="ARBA" id="ARBA00023054"/>
    </source>
</evidence>
<evidence type="ECO:0000259" key="13">
    <source>
        <dbReference type="Pfam" id="PF03801"/>
    </source>
</evidence>
<feature type="compositionally biased region" description="Basic and acidic residues" evidence="12">
    <location>
        <begin position="24"/>
        <end position="37"/>
    </location>
</feature>
<evidence type="ECO:0000256" key="2">
    <source>
        <dbReference type="ARBA" id="ARBA00022454"/>
    </source>
</evidence>
<gene>
    <name evidence="14" type="ORF">NEDG_01021</name>
</gene>
<dbReference type="EMBL" id="LTDL01000042">
    <property type="protein sequence ID" value="OAG28882.1"/>
    <property type="molecule type" value="Genomic_DNA"/>
</dbReference>
<comment type="similarity">
    <text evidence="1 10">Belongs to the NDC80/HEC1 family.</text>
</comment>
<evidence type="ECO:0000256" key="5">
    <source>
        <dbReference type="ARBA" id="ARBA00022838"/>
    </source>
</evidence>
<proteinExistence type="inferred from homology"/>
<keyword evidence="8 10" id="KW-0131">Cell cycle</keyword>
<evidence type="ECO:0000313" key="15">
    <source>
        <dbReference type="Proteomes" id="UP000185944"/>
    </source>
</evidence>
<feature type="coiled-coil region" evidence="11">
    <location>
        <begin position="204"/>
        <end position="349"/>
    </location>
</feature>
<evidence type="ECO:0000256" key="1">
    <source>
        <dbReference type="ARBA" id="ARBA00007050"/>
    </source>
</evidence>
<evidence type="ECO:0000256" key="4">
    <source>
        <dbReference type="ARBA" id="ARBA00022776"/>
    </source>
</evidence>
<keyword evidence="2 10" id="KW-0158">Chromosome</keyword>
<dbReference type="Gene3D" id="1.10.418.30">
    <property type="entry name" value="Ncd80 complex, Ncd80 subunit"/>
    <property type="match status" value="1"/>
</dbReference>
<evidence type="ECO:0000256" key="3">
    <source>
        <dbReference type="ARBA" id="ARBA00022618"/>
    </source>
</evidence>
<dbReference type="GO" id="GO:0051301">
    <property type="term" value="P:cell division"/>
    <property type="evidence" value="ECO:0007669"/>
    <property type="project" value="UniProtKB-UniRule"/>
</dbReference>
<comment type="caution">
    <text evidence="14">The sequence shown here is derived from an EMBL/GenBank/DDBJ whole genome shotgun (WGS) entry which is preliminary data.</text>
</comment>
<keyword evidence="6 11" id="KW-0175">Coiled coil</keyword>
<dbReference type="VEuPathDB" id="MicrosporidiaDB:NEDG_01021"/>
<dbReference type="PANTHER" id="PTHR10643">
    <property type="entry name" value="KINETOCHORE PROTEIN NDC80"/>
    <property type="match status" value="1"/>
</dbReference>
<keyword evidence="4 10" id="KW-0498">Mitosis</keyword>
<evidence type="ECO:0000256" key="8">
    <source>
        <dbReference type="ARBA" id="ARBA00023306"/>
    </source>
</evidence>
<feature type="coiled-coil region" evidence="11">
    <location>
        <begin position="448"/>
        <end position="507"/>
    </location>
</feature>
<evidence type="ECO:0000313" key="14">
    <source>
        <dbReference type="EMBL" id="OAG28882.1"/>
    </source>
</evidence>
<dbReference type="GO" id="GO:0031262">
    <property type="term" value="C:Ndc80 complex"/>
    <property type="evidence" value="ECO:0007669"/>
    <property type="project" value="UniProtKB-UniRule"/>
</dbReference>
<comment type="subunit">
    <text evidence="10">Component of the NDC80 complex.</text>
</comment>
<name>A0A177ECJ6_9MICR</name>
<feature type="region of interest" description="Disordered" evidence="12">
    <location>
        <begin position="1"/>
        <end position="37"/>
    </location>
</feature>
<dbReference type="AlphaFoldDB" id="A0A177ECJ6"/>
<comment type="function">
    <text evidence="10">Acts as a component of the essential kinetochore-associated NDC80 complex, which is required for chromosome segregation and spindle checkpoint activity.</text>
</comment>